<dbReference type="EMBL" id="OC915671">
    <property type="protein sequence ID" value="CAD7641432.1"/>
    <property type="molecule type" value="Genomic_DNA"/>
</dbReference>
<proteinExistence type="inferred from homology"/>
<dbReference type="SMART" id="SM01017">
    <property type="entry name" value="Arrestin_C"/>
    <property type="match status" value="2"/>
</dbReference>
<evidence type="ECO:0000259" key="2">
    <source>
        <dbReference type="SMART" id="SM01017"/>
    </source>
</evidence>
<dbReference type="OrthoDB" id="2333384at2759"/>
<dbReference type="InterPro" id="IPR011021">
    <property type="entry name" value="Arrestin-like_N"/>
</dbReference>
<gene>
    <name evidence="3" type="ORF">ONB1V03_LOCUS3097</name>
</gene>
<dbReference type="PANTHER" id="PTHR11188">
    <property type="entry name" value="ARRESTIN DOMAIN CONTAINING PROTEIN"/>
    <property type="match status" value="1"/>
</dbReference>
<dbReference type="Gene3D" id="2.60.40.640">
    <property type="match status" value="4"/>
</dbReference>
<name>A0A7R9QD66_9ACAR</name>
<dbReference type="PANTHER" id="PTHR11188:SF17">
    <property type="entry name" value="FI21816P1"/>
    <property type="match status" value="1"/>
</dbReference>
<keyword evidence="4" id="KW-1185">Reference proteome</keyword>
<dbReference type="InterPro" id="IPR011022">
    <property type="entry name" value="Arrestin_C-like"/>
</dbReference>
<dbReference type="EMBL" id="CAJPVJ010000846">
    <property type="protein sequence ID" value="CAG2163523.1"/>
    <property type="molecule type" value="Genomic_DNA"/>
</dbReference>
<accession>A0A7R9QD66</accession>
<sequence>MGKIQLQNFEIVLDANKRTYELGDNVVGKCVIALEGELHLSMIRMQLIGLAEVKWTENKGGIPSSFVGHHGSVNYWIEAEIQKPLFSFNHKTKTELQVEAPLVCEDLMLPLSVSSEKKIGFLWHKSGVITVDVNIDRRGYYPGELIPVNCNIANKSAIRVNPRATLRQTQTFTAKGKHKKIKETKYVRVEGLPVEPGLTNVETLQVPIPANIHLSTECPIISVAYDLHLTVEIPSALNLHIDLPIIVTKESVMNNSKVYATGFEIVLEGNKTIYQVGDYVHGKLHIALNGHLPLSLVRIGLTCVATIKPVDNSMYQKEGRVCMDKNPYKHIFLDHTYELPAQKQDKTHRSGCEITVEAPVRDNLYLSVSGSTEKDLGILCLGSGKVYLSANCRDLSGKVRKGYLAGESIEIHCSVDNSSTVSVTPRASLYQIQIFMSGDKHKTIETLLCEPILGSIISAGHKEEEVLRLTIPDNSVLSMKSSIITVKYFIHVTLDIPYTIDLHLNLPIVITNKYALS</sequence>
<protein>
    <recommendedName>
        <fullName evidence="2">Arrestin C-terminal-like domain-containing protein</fullName>
    </recommendedName>
</protein>
<dbReference type="GO" id="GO:0005737">
    <property type="term" value="C:cytoplasm"/>
    <property type="evidence" value="ECO:0007669"/>
    <property type="project" value="TreeGrafter"/>
</dbReference>
<dbReference type="Pfam" id="PF02752">
    <property type="entry name" value="Arrestin_C"/>
    <property type="match status" value="2"/>
</dbReference>
<evidence type="ECO:0000313" key="3">
    <source>
        <dbReference type="EMBL" id="CAD7641432.1"/>
    </source>
</evidence>
<feature type="domain" description="Arrestin C-terminal-like" evidence="2">
    <location>
        <begin position="125"/>
        <end position="252"/>
    </location>
</feature>
<dbReference type="Proteomes" id="UP000728032">
    <property type="component" value="Unassembled WGS sequence"/>
</dbReference>
<organism evidence="3">
    <name type="scientific">Oppiella nova</name>
    <dbReference type="NCBI Taxonomy" id="334625"/>
    <lineage>
        <taxon>Eukaryota</taxon>
        <taxon>Metazoa</taxon>
        <taxon>Ecdysozoa</taxon>
        <taxon>Arthropoda</taxon>
        <taxon>Chelicerata</taxon>
        <taxon>Arachnida</taxon>
        <taxon>Acari</taxon>
        <taxon>Acariformes</taxon>
        <taxon>Sarcoptiformes</taxon>
        <taxon>Oribatida</taxon>
        <taxon>Brachypylina</taxon>
        <taxon>Oppioidea</taxon>
        <taxon>Oppiidae</taxon>
        <taxon>Oppiella</taxon>
    </lineage>
</organism>
<dbReference type="GO" id="GO:0015031">
    <property type="term" value="P:protein transport"/>
    <property type="evidence" value="ECO:0007669"/>
    <property type="project" value="TreeGrafter"/>
</dbReference>
<dbReference type="SUPFAM" id="SSF81296">
    <property type="entry name" value="E set domains"/>
    <property type="match status" value="3"/>
</dbReference>
<reference evidence="3" key="1">
    <citation type="submission" date="2020-11" db="EMBL/GenBank/DDBJ databases">
        <authorList>
            <person name="Tran Van P."/>
        </authorList>
    </citation>
    <scope>NUCLEOTIDE SEQUENCE</scope>
</reference>
<dbReference type="Pfam" id="PF00339">
    <property type="entry name" value="Arrestin_N"/>
    <property type="match status" value="1"/>
</dbReference>
<evidence type="ECO:0000313" key="4">
    <source>
        <dbReference type="Proteomes" id="UP000728032"/>
    </source>
</evidence>
<comment type="similarity">
    <text evidence="1">Belongs to the arrestin family.</text>
</comment>
<dbReference type="AlphaFoldDB" id="A0A7R9QD66"/>
<feature type="domain" description="Arrestin C-terminal-like" evidence="2">
    <location>
        <begin position="382"/>
        <end position="515"/>
    </location>
</feature>
<dbReference type="InterPro" id="IPR014756">
    <property type="entry name" value="Ig_E-set"/>
</dbReference>
<evidence type="ECO:0000256" key="1">
    <source>
        <dbReference type="ARBA" id="ARBA00005298"/>
    </source>
</evidence>
<dbReference type="InterPro" id="IPR014752">
    <property type="entry name" value="Arrestin-like_C"/>
</dbReference>
<dbReference type="InterPro" id="IPR050357">
    <property type="entry name" value="Arrestin_domain-protein"/>
</dbReference>